<feature type="transmembrane region" description="Helical" evidence="1">
    <location>
        <begin position="12"/>
        <end position="32"/>
    </location>
</feature>
<keyword evidence="1" id="KW-0472">Membrane</keyword>
<evidence type="ECO:0008006" key="4">
    <source>
        <dbReference type="Google" id="ProtNLM"/>
    </source>
</evidence>
<name>A0AA38M0D7_9CUCU</name>
<keyword evidence="3" id="KW-1185">Reference proteome</keyword>
<keyword evidence="1" id="KW-0812">Transmembrane</keyword>
<evidence type="ECO:0000313" key="3">
    <source>
        <dbReference type="Proteomes" id="UP001168821"/>
    </source>
</evidence>
<reference evidence="2" key="1">
    <citation type="journal article" date="2023" name="G3 (Bethesda)">
        <title>Whole genome assemblies of Zophobas morio and Tenebrio molitor.</title>
        <authorList>
            <person name="Kaur S."/>
            <person name="Stinson S.A."/>
            <person name="diCenzo G.C."/>
        </authorList>
    </citation>
    <scope>NUCLEOTIDE SEQUENCE</scope>
    <source>
        <strain evidence="2">QUZm001</strain>
    </source>
</reference>
<accession>A0AA38M0D7</accession>
<dbReference type="AlphaFoldDB" id="A0AA38M0D7"/>
<dbReference type="Proteomes" id="UP001168821">
    <property type="component" value="Unassembled WGS sequence"/>
</dbReference>
<protein>
    <recommendedName>
        <fullName evidence="4">Reverse transcriptase zinc-binding domain-containing protein</fullName>
    </recommendedName>
</protein>
<proteinExistence type="predicted"/>
<evidence type="ECO:0000256" key="1">
    <source>
        <dbReference type="SAM" id="Phobius"/>
    </source>
</evidence>
<comment type="caution">
    <text evidence="2">The sequence shown here is derived from an EMBL/GenBank/DDBJ whole genome shotgun (WGS) entry which is preliminary data.</text>
</comment>
<sequence length="119" mass="13416">MSLSLNATEGLFLMSLSSGMFGLFLLTGHGSMNEFLYKRGLSEMDKCGCGCVESVRHILFECRLYDEERGSCGWSEWKDEREKRLEKLLGSKEMNDGLMGFAVRVFEKRRIGVGEGEGN</sequence>
<keyword evidence="1" id="KW-1133">Transmembrane helix</keyword>
<organism evidence="2 3">
    <name type="scientific">Zophobas morio</name>
    <dbReference type="NCBI Taxonomy" id="2755281"/>
    <lineage>
        <taxon>Eukaryota</taxon>
        <taxon>Metazoa</taxon>
        <taxon>Ecdysozoa</taxon>
        <taxon>Arthropoda</taxon>
        <taxon>Hexapoda</taxon>
        <taxon>Insecta</taxon>
        <taxon>Pterygota</taxon>
        <taxon>Neoptera</taxon>
        <taxon>Endopterygota</taxon>
        <taxon>Coleoptera</taxon>
        <taxon>Polyphaga</taxon>
        <taxon>Cucujiformia</taxon>
        <taxon>Tenebrionidae</taxon>
        <taxon>Zophobas</taxon>
    </lineage>
</organism>
<dbReference type="EMBL" id="JALNTZ010000012">
    <property type="protein sequence ID" value="KAJ3639188.1"/>
    <property type="molecule type" value="Genomic_DNA"/>
</dbReference>
<evidence type="ECO:0000313" key="2">
    <source>
        <dbReference type="EMBL" id="KAJ3639188.1"/>
    </source>
</evidence>
<gene>
    <name evidence="2" type="ORF">Zmor_004058</name>
</gene>